<evidence type="ECO:0000313" key="3">
    <source>
        <dbReference type="Proteomes" id="UP000836841"/>
    </source>
</evidence>
<dbReference type="CDD" id="cd22162">
    <property type="entry name" value="F-box_AtSKIP3-like"/>
    <property type="match status" value="1"/>
</dbReference>
<dbReference type="PANTHER" id="PTHR32278:SF119">
    <property type="entry name" value="F-BOX PROTEIN PP2-B10-RELATED"/>
    <property type="match status" value="1"/>
</dbReference>
<organism evidence="2 3">
    <name type="scientific">Thlaspi arvense</name>
    <name type="common">Field penny-cress</name>
    <dbReference type="NCBI Taxonomy" id="13288"/>
    <lineage>
        <taxon>Eukaryota</taxon>
        <taxon>Viridiplantae</taxon>
        <taxon>Streptophyta</taxon>
        <taxon>Embryophyta</taxon>
        <taxon>Tracheophyta</taxon>
        <taxon>Spermatophyta</taxon>
        <taxon>Magnoliopsida</taxon>
        <taxon>eudicotyledons</taxon>
        <taxon>Gunneridae</taxon>
        <taxon>Pentapetalae</taxon>
        <taxon>rosids</taxon>
        <taxon>malvids</taxon>
        <taxon>Brassicales</taxon>
        <taxon>Brassicaceae</taxon>
        <taxon>Thlaspideae</taxon>
        <taxon>Thlaspi</taxon>
    </lineage>
</organism>
<proteinExistence type="predicted"/>
<keyword evidence="3" id="KW-1185">Reference proteome</keyword>
<feature type="domain" description="F-box" evidence="1">
    <location>
        <begin position="21"/>
        <end position="67"/>
    </location>
</feature>
<dbReference type="SUPFAM" id="SSF81383">
    <property type="entry name" value="F-box domain"/>
    <property type="match status" value="1"/>
</dbReference>
<dbReference type="Gene3D" id="1.20.1280.50">
    <property type="match status" value="1"/>
</dbReference>
<dbReference type="Pfam" id="PF00646">
    <property type="entry name" value="F-box"/>
    <property type="match status" value="1"/>
</dbReference>
<dbReference type="EMBL" id="OU466858">
    <property type="protein sequence ID" value="CAH2045750.1"/>
    <property type="molecule type" value="Genomic_DNA"/>
</dbReference>
<dbReference type="InterPro" id="IPR001810">
    <property type="entry name" value="F-box_dom"/>
</dbReference>
<dbReference type="AlphaFoldDB" id="A0AAU9RQG3"/>
<accession>A0AAU9RQG3</accession>
<dbReference type="InterPro" id="IPR025886">
    <property type="entry name" value="PP2-like"/>
</dbReference>
<dbReference type="Proteomes" id="UP000836841">
    <property type="component" value="Chromosome 2"/>
</dbReference>
<dbReference type="Pfam" id="PF14299">
    <property type="entry name" value="PP2"/>
    <property type="match status" value="1"/>
</dbReference>
<evidence type="ECO:0000259" key="1">
    <source>
        <dbReference type="PROSITE" id="PS50181"/>
    </source>
</evidence>
<dbReference type="InterPro" id="IPR036047">
    <property type="entry name" value="F-box-like_dom_sf"/>
</dbReference>
<dbReference type="PROSITE" id="PS50181">
    <property type="entry name" value="FBOX"/>
    <property type="match status" value="1"/>
</dbReference>
<protein>
    <recommendedName>
        <fullName evidence="1">F-box domain-containing protein</fullName>
    </recommendedName>
</protein>
<gene>
    <name evidence="2" type="ORF">TAV2_LOCUS6561</name>
</gene>
<reference evidence="2 3" key="1">
    <citation type="submission" date="2022-03" db="EMBL/GenBank/DDBJ databases">
        <authorList>
            <person name="Nunn A."/>
            <person name="Chopra R."/>
            <person name="Nunn A."/>
            <person name="Contreras Garrido A."/>
        </authorList>
    </citation>
    <scope>NUCLEOTIDE SEQUENCE [LARGE SCALE GENOMIC DNA]</scope>
</reference>
<dbReference type="FunFam" id="1.20.1280.50:FF:000112">
    <property type="entry name" value="F-box protein PP2-B1"/>
    <property type="match status" value="1"/>
</dbReference>
<dbReference type="PANTHER" id="PTHR32278">
    <property type="entry name" value="F-BOX DOMAIN-CONTAINING PROTEIN"/>
    <property type="match status" value="1"/>
</dbReference>
<evidence type="ECO:0000313" key="2">
    <source>
        <dbReference type="EMBL" id="CAH2045750.1"/>
    </source>
</evidence>
<name>A0AAU9RQG3_THLAR</name>
<sequence length="289" mass="31966">MGKNRRVVSTGKGGGGIVSRSSPFDSLPEDCISNIISFTSPREACVVASVSKTSKSAAKSDIVWEKFLPREYPSLIPPSRVFTSKMELYFALCDDPVLIDDGLKSFWLEKASGKKCIMLSAMSLSVTWGDDPRYWLWDPSPGARFEKVLELIDVCWFEICGRVNTRALSPGTRYSAYVVFKKADHSYGFEGVAIEAGVGVVGQEASTRFICFDAGAGGREASTRRRRRRRNIVKPEERGDGWMEIELGGFFSGGGVCDEIEMSALETKRLHWKSGLIILGIEIRPARIV</sequence>